<comment type="caution">
    <text evidence="2">The sequence shown here is derived from an EMBL/GenBank/DDBJ whole genome shotgun (WGS) entry which is preliminary data.</text>
</comment>
<protein>
    <recommendedName>
        <fullName evidence="1">Serine aminopeptidase S33 domain-containing protein</fullName>
    </recommendedName>
</protein>
<dbReference type="PANTHER" id="PTHR43433">
    <property type="entry name" value="HYDROLASE, ALPHA/BETA FOLD FAMILY PROTEIN"/>
    <property type="match status" value="1"/>
</dbReference>
<dbReference type="InterPro" id="IPR050471">
    <property type="entry name" value="AB_hydrolase"/>
</dbReference>
<sequence length="172" mass="18892">QEFALRYPGKVISLILGCTTPGGANSSPPTPESTAFLFDPERGKLPVEERARQTAPWLWGQEFIDNNPDVVEQYVAVTAEYPTPLHGFQRQGQAIMGHDTYDRLPQIKAPTLVIAGSADRLIQVENSRLLASRIPGAELVILENAGHGFITDAQEETGKAIMDFLRRHRASG</sequence>
<organism evidence="2">
    <name type="scientific">marine sediment metagenome</name>
    <dbReference type="NCBI Taxonomy" id="412755"/>
    <lineage>
        <taxon>unclassified sequences</taxon>
        <taxon>metagenomes</taxon>
        <taxon>ecological metagenomes</taxon>
    </lineage>
</organism>
<name>X0XQU4_9ZZZZ</name>
<proteinExistence type="predicted"/>
<dbReference type="InterPro" id="IPR029058">
    <property type="entry name" value="AB_hydrolase_fold"/>
</dbReference>
<dbReference type="AlphaFoldDB" id="X0XQU4"/>
<evidence type="ECO:0000259" key="1">
    <source>
        <dbReference type="Pfam" id="PF12146"/>
    </source>
</evidence>
<gene>
    <name evidence="2" type="ORF">S01H1_81830</name>
</gene>
<reference evidence="2" key="1">
    <citation type="journal article" date="2014" name="Front. Microbiol.">
        <title>High frequency of phylogenetically diverse reductive dehalogenase-homologous genes in deep subseafloor sedimentary metagenomes.</title>
        <authorList>
            <person name="Kawai M."/>
            <person name="Futagami T."/>
            <person name="Toyoda A."/>
            <person name="Takaki Y."/>
            <person name="Nishi S."/>
            <person name="Hori S."/>
            <person name="Arai W."/>
            <person name="Tsubouchi T."/>
            <person name="Morono Y."/>
            <person name="Uchiyama I."/>
            <person name="Ito T."/>
            <person name="Fujiyama A."/>
            <person name="Inagaki F."/>
            <person name="Takami H."/>
        </authorList>
    </citation>
    <scope>NUCLEOTIDE SEQUENCE</scope>
    <source>
        <strain evidence="2">Expedition CK06-06</strain>
    </source>
</reference>
<feature type="domain" description="Serine aminopeptidase S33" evidence="1">
    <location>
        <begin position="4"/>
        <end position="153"/>
    </location>
</feature>
<feature type="non-terminal residue" evidence="2">
    <location>
        <position position="1"/>
    </location>
</feature>
<evidence type="ECO:0000313" key="2">
    <source>
        <dbReference type="EMBL" id="GAG45539.1"/>
    </source>
</evidence>
<dbReference type="SUPFAM" id="SSF53474">
    <property type="entry name" value="alpha/beta-Hydrolases"/>
    <property type="match status" value="1"/>
</dbReference>
<dbReference type="PANTHER" id="PTHR43433:SF5">
    <property type="entry name" value="AB HYDROLASE-1 DOMAIN-CONTAINING PROTEIN"/>
    <property type="match status" value="1"/>
</dbReference>
<dbReference type="InterPro" id="IPR022742">
    <property type="entry name" value="Hydrolase_4"/>
</dbReference>
<accession>X0XQU4</accession>
<dbReference type="Gene3D" id="3.40.50.1820">
    <property type="entry name" value="alpha/beta hydrolase"/>
    <property type="match status" value="1"/>
</dbReference>
<dbReference type="EMBL" id="BARS01055424">
    <property type="protein sequence ID" value="GAG45539.1"/>
    <property type="molecule type" value="Genomic_DNA"/>
</dbReference>
<dbReference type="Pfam" id="PF12146">
    <property type="entry name" value="Hydrolase_4"/>
    <property type="match status" value="1"/>
</dbReference>